<evidence type="ECO:0008006" key="4">
    <source>
        <dbReference type="Google" id="ProtNLM"/>
    </source>
</evidence>
<gene>
    <name evidence="2" type="ORF">B0A71_13910</name>
</gene>
<proteinExistence type="predicted"/>
<dbReference type="RefSeq" id="WP_089059954.1">
    <property type="nucleotide sequence ID" value="NZ_MIKE01000005.1"/>
</dbReference>
<feature type="signal peptide" evidence="1">
    <location>
        <begin position="1"/>
        <end position="19"/>
    </location>
</feature>
<protein>
    <recommendedName>
        <fullName evidence="4">Peptidase S74 domain-containing protein</fullName>
    </recommendedName>
</protein>
<evidence type="ECO:0000313" key="2">
    <source>
        <dbReference type="EMBL" id="OXB18882.1"/>
    </source>
</evidence>
<evidence type="ECO:0000313" key="3">
    <source>
        <dbReference type="Proteomes" id="UP000198319"/>
    </source>
</evidence>
<reference evidence="2 3" key="1">
    <citation type="submission" date="2016-11" db="EMBL/GenBank/DDBJ databases">
        <title>Whole genomes of Flavobacteriaceae.</title>
        <authorList>
            <person name="Stine C."/>
            <person name="Li C."/>
            <person name="Tadesse D."/>
        </authorList>
    </citation>
    <scope>NUCLEOTIDE SEQUENCE [LARGE SCALE GENOMIC DNA]</scope>
    <source>
        <strain evidence="2 3">ATCC BAA-2541</strain>
    </source>
</reference>
<sequence length="325" mass="35419">MKKKLLTLFLLNCIATMHAQWNGTTTTANVGIGTSDPKTKLEIDGSSQIGYEIGTFKLKSGTANQFLYMGYDDNYSAGYLQGVKPGTSQQNILLAPNGGNIGIGLNNPDRTLTVAGQIGVKNGGVIFNNNNKIWDITSSDNDLSFSETGIRTPLYLKSGGNIGIGTINPTSKLEIEGTSQAGYEIGTFKLKSATANQFLYMGYDDRYSAGYLQSVKPGTSQQNILLAPNGGNIGIGTYSPTHKLDVCGTIRAQEIKVESVNGCDFVFKDDYKLMNLNNLEKFIKTNKHLPEVASEKEMAENGVNMKEFQMKLLQKIEELTLYTIE</sequence>
<accession>A0ABX4D572</accession>
<evidence type="ECO:0000256" key="1">
    <source>
        <dbReference type="SAM" id="SignalP"/>
    </source>
</evidence>
<name>A0ABX4D572_9FLAO</name>
<keyword evidence="3" id="KW-1185">Reference proteome</keyword>
<keyword evidence="1" id="KW-0732">Signal</keyword>
<dbReference type="Proteomes" id="UP000198319">
    <property type="component" value="Unassembled WGS sequence"/>
</dbReference>
<organism evidence="2 3">
    <name type="scientific">Flavobacterium tructae</name>
    <dbReference type="NCBI Taxonomy" id="1114873"/>
    <lineage>
        <taxon>Bacteria</taxon>
        <taxon>Pseudomonadati</taxon>
        <taxon>Bacteroidota</taxon>
        <taxon>Flavobacteriia</taxon>
        <taxon>Flavobacteriales</taxon>
        <taxon>Flavobacteriaceae</taxon>
        <taxon>Flavobacterium</taxon>
    </lineage>
</organism>
<comment type="caution">
    <text evidence="2">The sequence shown here is derived from an EMBL/GenBank/DDBJ whole genome shotgun (WGS) entry which is preliminary data.</text>
</comment>
<dbReference type="EMBL" id="MUHG01000021">
    <property type="protein sequence ID" value="OXB18882.1"/>
    <property type="molecule type" value="Genomic_DNA"/>
</dbReference>
<feature type="chain" id="PRO_5045068136" description="Peptidase S74 domain-containing protein" evidence="1">
    <location>
        <begin position="20"/>
        <end position="325"/>
    </location>
</feature>